<evidence type="ECO:0000313" key="2">
    <source>
        <dbReference type="EMBL" id="KAK0169213.1"/>
    </source>
</evidence>
<feature type="compositionally biased region" description="Basic and acidic residues" evidence="1">
    <location>
        <begin position="204"/>
        <end position="221"/>
    </location>
</feature>
<feature type="compositionally biased region" description="Acidic residues" evidence="1">
    <location>
        <begin position="114"/>
        <end position="123"/>
    </location>
</feature>
<feature type="region of interest" description="Disordered" evidence="1">
    <location>
        <begin position="94"/>
        <end position="125"/>
    </location>
</feature>
<comment type="caution">
    <text evidence="2">The sequence shown here is derived from an EMBL/GenBank/DDBJ whole genome shotgun (WGS) entry which is preliminary data.</text>
</comment>
<evidence type="ECO:0000313" key="3">
    <source>
        <dbReference type="Proteomes" id="UP001168972"/>
    </source>
</evidence>
<feature type="non-terminal residue" evidence="2">
    <location>
        <position position="1"/>
    </location>
</feature>
<keyword evidence="3" id="KW-1185">Reference proteome</keyword>
<feature type="compositionally biased region" description="Basic and acidic residues" evidence="1">
    <location>
        <begin position="94"/>
        <end position="106"/>
    </location>
</feature>
<reference evidence="2" key="1">
    <citation type="journal article" date="2023" name="bioRxiv">
        <title>Scaffold-level genome assemblies of two parasitoid biocontrol wasps reveal the parthenogenesis mechanism and an associated novel virus.</title>
        <authorList>
            <person name="Inwood S."/>
            <person name="Skelly J."/>
            <person name="Guhlin J."/>
            <person name="Harrop T."/>
            <person name="Goldson S."/>
            <person name="Dearden P."/>
        </authorList>
    </citation>
    <scope>NUCLEOTIDE SEQUENCE</scope>
    <source>
        <strain evidence="2">Lincoln</strain>
        <tissue evidence="2">Whole body</tissue>
    </source>
</reference>
<feature type="compositionally biased region" description="Polar residues" evidence="1">
    <location>
        <begin position="290"/>
        <end position="299"/>
    </location>
</feature>
<name>A0AA39FGS9_MICHY</name>
<feature type="compositionally biased region" description="Polar residues" evidence="1">
    <location>
        <begin position="1"/>
        <end position="10"/>
    </location>
</feature>
<dbReference type="AlphaFoldDB" id="A0AA39FGS9"/>
<protein>
    <submittedName>
        <fullName evidence="2">Uncharacterized protein</fullName>
    </submittedName>
</protein>
<sequence>GVSSNTNPVTAANPVSPISSTNPVNQANPANPVKVPQINPTISKSTDKIISRGPGGPRKNPFKEPPSKKIFETWQSESTTDKYELIRKKARKDAIIQRHSKHEQIKSESNNESVNDDNDDTSDSDASVYSVEMAINPRILHKKRLQKIHENTNPTSDSESSIYSVEMAINPRTLNRMKLYKEHNSMQATSDSDDTPHFIEKIKNAKETGNHSKHMENIDTKKLHHSPPYSSDSVNKKKIKLINSSDTESTQRDSADDNEHSLAVNIPLPSPYTLSKTETASENEFHNREWPSQTFRGRN</sequence>
<gene>
    <name evidence="2" type="ORF">PV327_011704</name>
</gene>
<feature type="compositionally biased region" description="Basic and acidic residues" evidence="1">
    <location>
        <begin position="249"/>
        <end position="260"/>
    </location>
</feature>
<feature type="compositionally biased region" description="Basic and acidic residues" evidence="1">
    <location>
        <begin position="61"/>
        <end position="71"/>
    </location>
</feature>
<organism evidence="2 3">
    <name type="scientific">Microctonus hyperodae</name>
    <name type="common">Parasitoid wasp</name>
    <dbReference type="NCBI Taxonomy" id="165561"/>
    <lineage>
        <taxon>Eukaryota</taxon>
        <taxon>Metazoa</taxon>
        <taxon>Ecdysozoa</taxon>
        <taxon>Arthropoda</taxon>
        <taxon>Hexapoda</taxon>
        <taxon>Insecta</taxon>
        <taxon>Pterygota</taxon>
        <taxon>Neoptera</taxon>
        <taxon>Endopterygota</taxon>
        <taxon>Hymenoptera</taxon>
        <taxon>Apocrita</taxon>
        <taxon>Ichneumonoidea</taxon>
        <taxon>Braconidae</taxon>
        <taxon>Euphorinae</taxon>
        <taxon>Microctonus</taxon>
    </lineage>
</organism>
<dbReference type="Proteomes" id="UP001168972">
    <property type="component" value="Unassembled WGS sequence"/>
</dbReference>
<feature type="region of interest" description="Disordered" evidence="1">
    <location>
        <begin position="1"/>
        <end position="80"/>
    </location>
</feature>
<feature type="compositionally biased region" description="Low complexity" evidence="1">
    <location>
        <begin position="22"/>
        <end position="36"/>
    </location>
</feature>
<dbReference type="EMBL" id="JAQQBR010001675">
    <property type="protein sequence ID" value="KAK0169213.1"/>
    <property type="molecule type" value="Genomic_DNA"/>
</dbReference>
<evidence type="ECO:0000256" key="1">
    <source>
        <dbReference type="SAM" id="MobiDB-lite"/>
    </source>
</evidence>
<feature type="compositionally biased region" description="Polar residues" evidence="1">
    <location>
        <begin position="272"/>
        <end position="282"/>
    </location>
</feature>
<accession>A0AA39FGS9</accession>
<proteinExistence type="predicted"/>
<feature type="region of interest" description="Disordered" evidence="1">
    <location>
        <begin position="204"/>
        <end position="299"/>
    </location>
</feature>
<reference evidence="2" key="2">
    <citation type="submission" date="2023-03" db="EMBL/GenBank/DDBJ databases">
        <authorList>
            <person name="Inwood S.N."/>
            <person name="Skelly J.G."/>
            <person name="Guhlin J."/>
            <person name="Harrop T.W.R."/>
            <person name="Goldson S.G."/>
            <person name="Dearden P.K."/>
        </authorList>
    </citation>
    <scope>NUCLEOTIDE SEQUENCE</scope>
    <source>
        <strain evidence="2">Lincoln</strain>
        <tissue evidence="2">Whole body</tissue>
    </source>
</reference>